<protein>
    <submittedName>
        <fullName evidence="1 2">Disease resistance protein</fullName>
    </submittedName>
</protein>
<dbReference type="OrthoDB" id="1900634at2759"/>
<organism evidence="1 3">
    <name type="scientific">Cucumis melo var. makuwa</name>
    <name type="common">Oriental melon</name>
    <dbReference type="NCBI Taxonomy" id="1194695"/>
    <lineage>
        <taxon>Eukaryota</taxon>
        <taxon>Viridiplantae</taxon>
        <taxon>Streptophyta</taxon>
        <taxon>Embryophyta</taxon>
        <taxon>Tracheophyta</taxon>
        <taxon>Spermatophyta</taxon>
        <taxon>Magnoliopsida</taxon>
        <taxon>eudicotyledons</taxon>
        <taxon>Gunneridae</taxon>
        <taxon>Pentapetalae</taxon>
        <taxon>rosids</taxon>
        <taxon>fabids</taxon>
        <taxon>Cucurbitales</taxon>
        <taxon>Cucurbitaceae</taxon>
        <taxon>Benincaseae</taxon>
        <taxon>Cucumis</taxon>
    </lineage>
</organism>
<evidence type="ECO:0000313" key="1">
    <source>
        <dbReference type="EMBL" id="KAA0058848.1"/>
    </source>
</evidence>
<dbReference type="EMBL" id="SSTE01006658">
    <property type="protein sequence ID" value="KAA0058848.1"/>
    <property type="molecule type" value="Genomic_DNA"/>
</dbReference>
<proteinExistence type="predicted"/>
<gene>
    <name evidence="2" type="ORF">E5676_scaffold1607G00950</name>
    <name evidence="1" type="ORF">E6C27_scaffold98G00060</name>
</gene>
<dbReference type="Proteomes" id="UP000321393">
    <property type="component" value="Unassembled WGS sequence"/>
</dbReference>
<name>A0A5A7UUG6_CUCMM</name>
<evidence type="ECO:0000313" key="3">
    <source>
        <dbReference type="Proteomes" id="UP000321393"/>
    </source>
</evidence>
<reference evidence="3 4" key="1">
    <citation type="submission" date="2019-08" db="EMBL/GenBank/DDBJ databases">
        <title>Draft genome sequences of two oriental melons (Cucumis melo L. var makuwa).</title>
        <authorList>
            <person name="Kwon S.-Y."/>
        </authorList>
    </citation>
    <scope>NUCLEOTIDE SEQUENCE [LARGE SCALE GENOMIC DNA]</scope>
    <source>
        <strain evidence="4">cv. Chang Bougi</strain>
        <strain evidence="3">cv. SW 3</strain>
        <tissue evidence="1">Leaf</tissue>
    </source>
</reference>
<sequence length="132" mass="15091">MPNFELSNGWIMAQTLLKLKSSIEKALEKQFMVGVKDDMAGFFIDCINGSTVDGVENDLLVLQKMLEKPPINGSRNDVDQSESSEVDTKFLGGKTLDSFLYAIQLQLRGKWYLIEVDDVQEFKTKEEQNDWY</sequence>
<dbReference type="EMBL" id="SSTD01004395">
    <property type="protein sequence ID" value="TYK23772.1"/>
    <property type="molecule type" value="Genomic_DNA"/>
</dbReference>
<evidence type="ECO:0000313" key="2">
    <source>
        <dbReference type="EMBL" id="TYK23772.1"/>
    </source>
</evidence>
<dbReference type="AlphaFoldDB" id="A0A5A7UUG6"/>
<evidence type="ECO:0000313" key="4">
    <source>
        <dbReference type="Proteomes" id="UP000321947"/>
    </source>
</evidence>
<dbReference type="Proteomes" id="UP000321947">
    <property type="component" value="Unassembled WGS sequence"/>
</dbReference>
<comment type="caution">
    <text evidence="1">The sequence shown here is derived from an EMBL/GenBank/DDBJ whole genome shotgun (WGS) entry which is preliminary data.</text>
</comment>
<accession>A0A5A7UUG6</accession>